<feature type="region of interest" description="Disordered" evidence="1">
    <location>
        <begin position="273"/>
        <end position="301"/>
    </location>
</feature>
<proteinExistence type="predicted"/>
<protein>
    <submittedName>
        <fullName evidence="2">Uncharacterized protein</fullName>
    </submittedName>
</protein>
<keyword evidence="3" id="KW-1185">Reference proteome</keyword>
<gene>
    <name evidence="2" type="ORF">OG994_11990</name>
</gene>
<evidence type="ECO:0000313" key="3">
    <source>
        <dbReference type="Proteomes" id="UP001432190"/>
    </source>
</evidence>
<evidence type="ECO:0000313" key="2">
    <source>
        <dbReference type="EMBL" id="WUP52184.1"/>
    </source>
</evidence>
<dbReference type="Proteomes" id="UP001432190">
    <property type="component" value="Chromosome"/>
</dbReference>
<evidence type="ECO:0000256" key="1">
    <source>
        <dbReference type="SAM" id="MobiDB-lite"/>
    </source>
</evidence>
<dbReference type="RefSeq" id="WP_328853246.1">
    <property type="nucleotide sequence ID" value="NZ_CP108084.1"/>
</dbReference>
<sequence>MQELYDLAFARLDRVSAKRQEFAKCWARYISVHPWDIDVRNADPCTLEILAVTREPAPVELALIFSEWLAALRASLDNAIYALASATTGQNPPPQAERIQYPICSTPAEFKSQAKRLVMLPVHIIEALEKSQPYQSPWGPESNLTWWVNELARKDRHRALHVGLGRVDEHRIRVALPVGVTITFDETVEPYSHIERELVVGRFTASRPLRPREIVADLTGIAIAPEIQAWASFRLDGRRQPLQDRMVYTEIFTRNHLEHMALMGGCVPPGGFRTFDPAEPEGGAEHAEQAGRQPPRTGPVL</sequence>
<organism evidence="2 3">
    <name type="scientific">Micromonospora globbae</name>
    <dbReference type="NCBI Taxonomy" id="1894969"/>
    <lineage>
        <taxon>Bacteria</taxon>
        <taxon>Bacillati</taxon>
        <taxon>Actinomycetota</taxon>
        <taxon>Actinomycetes</taxon>
        <taxon>Micromonosporales</taxon>
        <taxon>Micromonosporaceae</taxon>
        <taxon>Micromonospora</taxon>
    </lineage>
</organism>
<name>A0ABZ1SEE1_9ACTN</name>
<accession>A0ABZ1SEE1</accession>
<reference evidence="2" key="1">
    <citation type="submission" date="2022-10" db="EMBL/GenBank/DDBJ databases">
        <title>The complete genomes of actinobacterial strains from the NBC collection.</title>
        <authorList>
            <person name="Joergensen T.S."/>
            <person name="Alvarez Arevalo M."/>
            <person name="Sterndorff E.B."/>
            <person name="Faurdal D."/>
            <person name="Vuksanovic O."/>
            <person name="Mourched A.-S."/>
            <person name="Charusanti P."/>
            <person name="Shaw S."/>
            <person name="Blin K."/>
            <person name="Weber T."/>
        </authorList>
    </citation>
    <scope>NUCLEOTIDE SEQUENCE</scope>
    <source>
        <strain evidence="2">NBC_00256</strain>
    </source>
</reference>
<dbReference type="EMBL" id="CP108084">
    <property type="protein sequence ID" value="WUP52184.1"/>
    <property type="molecule type" value="Genomic_DNA"/>
</dbReference>